<feature type="region of interest" description="Disordered" evidence="1">
    <location>
        <begin position="80"/>
        <end position="105"/>
    </location>
</feature>
<accession>A0A433SXW9</accession>
<evidence type="ECO:0000313" key="4">
    <source>
        <dbReference type="Proteomes" id="UP000271974"/>
    </source>
</evidence>
<name>A0A433SXW9_ELYCH</name>
<keyword evidence="2" id="KW-1133">Transmembrane helix</keyword>
<proteinExistence type="predicted"/>
<evidence type="ECO:0000256" key="1">
    <source>
        <dbReference type="SAM" id="MobiDB-lite"/>
    </source>
</evidence>
<sequence length="135" mass="15139">DDHHDAPEEVYGCRVRRTRTVDVTALRSPPGTNFRCAYPGHIDEPGMFNDYIVDSEIDISGNPAMQEVREEPKLGAVCTERDCHDRGSPAEDSQKGLKNTSPRVFSPSSRSAILFFVVCVFHWLYSGAFTCLSHY</sequence>
<keyword evidence="2" id="KW-0812">Transmembrane</keyword>
<dbReference type="OrthoDB" id="6096899at2759"/>
<organism evidence="3 4">
    <name type="scientific">Elysia chlorotica</name>
    <name type="common">Eastern emerald elysia</name>
    <name type="synonym">Sea slug</name>
    <dbReference type="NCBI Taxonomy" id="188477"/>
    <lineage>
        <taxon>Eukaryota</taxon>
        <taxon>Metazoa</taxon>
        <taxon>Spiralia</taxon>
        <taxon>Lophotrochozoa</taxon>
        <taxon>Mollusca</taxon>
        <taxon>Gastropoda</taxon>
        <taxon>Heterobranchia</taxon>
        <taxon>Euthyneura</taxon>
        <taxon>Panpulmonata</taxon>
        <taxon>Sacoglossa</taxon>
        <taxon>Placobranchoidea</taxon>
        <taxon>Plakobranchidae</taxon>
        <taxon>Elysia</taxon>
    </lineage>
</organism>
<dbReference type="EMBL" id="RQTK01000858">
    <property type="protein sequence ID" value="RUS74173.1"/>
    <property type="molecule type" value="Genomic_DNA"/>
</dbReference>
<feature type="non-terminal residue" evidence="3">
    <location>
        <position position="1"/>
    </location>
</feature>
<comment type="caution">
    <text evidence="3">The sequence shown here is derived from an EMBL/GenBank/DDBJ whole genome shotgun (WGS) entry which is preliminary data.</text>
</comment>
<dbReference type="Proteomes" id="UP000271974">
    <property type="component" value="Unassembled WGS sequence"/>
</dbReference>
<feature type="compositionally biased region" description="Polar residues" evidence="1">
    <location>
        <begin position="96"/>
        <end position="105"/>
    </location>
</feature>
<protein>
    <submittedName>
        <fullName evidence="3">Uncharacterized protein</fullName>
    </submittedName>
</protein>
<feature type="transmembrane region" description="Helical" evidence="2">
    <location>
        <begin position="112"/>
        <end position="132"/>
    </location>
</feature>
<keyword evidence="2" id="KW-0472">Membrane</keyword>
<evidence type="ECO:0000256" key="2">
    <source>
        <dbReference type="SAM" id="Phobius"/>
    </source>
</evidence>
<keyword evidence="4" id="KW-1185">Reference proteome</keyword>
<reference evidence="3 4" key="1">
    <citation type="submission" date="2019-01" db="EMBL/GenBank/DDBJ databases">
        <title>A draft genome assembly of the solar-powered sea slug Elysia chlorotica.</title>
        <authorList>
            <person name="Cai H."/>
            <person name="Li Q."/>
            <person name="Fang X."/>
            <person name="Li J."/>
            <person name="Curtis N.E."/>
            <person name="Altenburger A."/>
            <person name="Shibata T."/>
            <person name="Feng M."/>
            <person name="Maeda T."/>
            <person name="Schwartz J.A."/>
            <person name="Shigenobu S."/>
            <person name="Lundholm N."/>
            <person name="Nishiyama T."/>
            <person name="Yang H."/>
            <person name="Hasebe M."/>
            <person name="Li S."/>
            <person name="Pierce S.K."/>
            <person name="Wang J."/>
        </authorList>
    </citation>
    <scope>NUCLEOTIDE SEQUENCE [LARGE SCALE GENOMIC DNA]</scope>
    <source>
        <strain evidence="3">EC2010</strain>
        <tissue evidence="3">Whole organism of an adult</tissue>
    </source>
</reference>
<evidence type="ECO:0000313" key="3">
    <source>
        <dbReference type="EMBL" id="RUS74173.1"/>
    </source>
</evidence>
<feature type="compositionally biased region" description="Basic and acidic residues" evidence="1">
    <location>
        <begin position="80"/>
        <end position="95"/>
    </location>
</feature>
<gene>
    <name evidence="3" type="ORF">EGW08_018062</name>
</gene>
<dbReference type="AlphaFoldDB" id="A0A433SXW9"/>